<keyword evidence="4" id="KW-0464">Manganese</keyword>
<evidence type="ECO:0000256" key="5">
    <source>
        <dbReference type="RuleBase" id="RU003684"/>
    </source>
</evidence>
<name>A0A839ALK2_9HYPH</name>
<dbReference type="AlphaFoldDB" id="A0A839ALK2"/>
<protein>
    <submittedName>
        <fullName evidence="6">Agmatinase</fullName>
        <ecNumber evidence="6">3.5.3.11</ecNumber>
    </submittedName>
</protein>
<evidence type="ECO:0000313" key="6">
    <source>
        <dbReference type="EMBL" id="MBA5779319.1"/>
    </source>
</evidence>
<evidence type="ECO:0000256" key="3">
    <source>
        <dbReference type="ARBA" id="ARBA00022801"/>
    </source>
</evidence>
<dbReference type="NCBIfam" id="NF002564">
    <property type="entry name" value="PRK02190.1"/>
    <property type="match status" value="1"/>
</dbReference>
<dbReference type="PROSITE" id="PS51409">
    <property type="entry name" value="ARGINASE_2"/>
    <property type="match status" value="1"/>
</dbReference>
<dbReference type="Pfam" id="PF00491">
    <property type="entry name" value="Arginase"/>
    <property type="match status" value="1"/>
</dbReference>
<dbReference type="InterPro" id="IPR023696">
    <property type="entry name" value="Ureohydrolase_dom_sf"/>
</dbReference>
<evidence type="ECO:0000256" key="2">
    <source>
        <dbReference type="ARBA" id="ARBA00022723"/>
    </source>
</evidence>
<dbReference type="PANTHER" id="PTHR11358">
    <property type="entry name" value="ARGINASE/AGMATINASE"/>
    <property type="match status" value="1"/>
</dbReference>
<proteinExistence type="inferred from homology"/>
<organism evidence="6 7">
    <name type="scientific">Stappia albiluteola</name>
    <dbReference type="NCBI Taxonomy" id="2758565"/>
    <lineage>
        <taxon>Bacteria</taxon>
        <taxon>Pseudomonadati</taxon>
        <taxon>Pseudomonadota</taxon>
        <taxon>Alphaproteobacteria</taxon>
        <taxon>Hyphomicrobiales</taxon>
        <taxon>Stappiaceae</taxon>
        <taxon>Stappia</taxon>
    </lineage>
</organism>
<dbReference type="CDD" id="cd11592">
    <property type="entry name" value="Agmatinase_PAH"/>
    <property type="match status" value="1"/>
</dbReference>
<accession>A0A839ALK2</accession>
<sequence length="318" mass="34088">MESRYPRPTDNAFLGASLKGGSHEPTYGGALSFMRRRYSRDLDGVDLVVWGIPFDAGVSNRPGARFGPQAIRRASAIFDGDPQYPFGFDPWEVLAAVDYGDAVFDYALHADIHGHIEHQAREILDSGAHLFSLGGDHSVTMPLLRAHAAKHGPLALVQFDAHQDTWGDGGDRLDHGSFVLNAVNEGVIDADRSIQIGIRTHAPVDCGIEILYGYDFDMLGVKGIAERIRERVGDAAAYMTFDIDCLDPAFAPGTGTPVAGGPSSREALSVLRDLGGVNFVGGDIVEVAPAYDHADITAIAGATVALTYIGVLAEKRRM</sequence>
<dbReference type="RefSeq" id="WP_182168150.1">
    <property type="nucleotide sequence ID" value="NZ_JACFXV010000067.1"/>
</dbReference>
<feature type="binding site" evidence="4">
    <location>
        <position position="160"/>
    </location>
    <ligand>
        <name>Mn(2+)</name>
        <dbReference type="ChEBI" id="CHEBI:29035"/>
        <label>1</label>
    </ligand>
</feature>
<dbReference type="InterPro" id="IPR005925">
    <property type="entry name" value="Agmatinase-rel"/>
</dbReference>
<dbReference type="InterPro" id="IPR006035">
    <property type="entry name" value="Ureohydrolase"/>
</dbReference>
<feature type="binding site" evidence="4">
    <location>
        <position position="137"/>
    </location>
    <ligand>
        <name>Mn(2+)</name>
        <dbReference type="ChEBI" id="CHEBI:29035"/>
        <label>1</label>
    </ligand>
</feature>
<dbReference type="GO" id="GO:0033389">
    <property type="term" value="P:putrescine biosynthetic process from arginine, via agmatine"/>
    <property type="evidence" value="ECO:0007669"/>
    <property type="project" value="TreeGrafter"/>
</dbReference>
<feature type="binding site" evidence="4">
    <location>
        <position position="164"/>
    </location>
    <ligand>
        <name>Mn(2+)</name>
        <dbReference type="ChEBI" id="CHEBI:29035"/>
        <label>1</label>
    </ligand>
</feature>
<keyword evidence="7" id="KW-1185">Reference proteome</keyword>
<dbReference type="InterPro" id="IPR020855">
    <property type="entry name" value="Ureohydrolase_Mn_BS"/>
</dbReference>
<feature type="binding site" evidence="4">
    <location>
        <position position="242"/>
    </location>
    <ligand>
        <name>Mn(2+)</name>
        <dbReference type="ChEBI" id="CHEBI:29035"/>
        <label>1</label>
    </ligand>
</feature>
<dbReference type="GO" id="GO:0008783">
    <property type="term" value="F:agmatinase activity"/>
    <property type="evidence" value="ECO:0007669"/>
    <property type="project" value="UniProtKB-EC"/>
</dbReference>
<comment type="similarity">
    <text evidence="1">Belongs to the arginase family. Agmatinase subfamily.</text>
</comment>
<dbReference type="Gene3D" id="3.40.800.10">
    <property type="entry name" value="Ureohydrolase domain"/>
    <property type="match status" value="1"/>
</dbReference>
<dbReference type="GO" id="GO:0046872">
    <property type="term" value="F:metal ion binding"/>
    <property type="evidence" value="ECO:0007669"/>
    <property type="project" value="UniProtKB-KW"/>
</dbReference>
<reference evidence="6 7" key="1">
    <citation type="submission" date="2020-07" db="EMBL/GenBank/DDBJ databases">
        <title>Stappia sp., F7233, whole genome shotgun sequencing project.</title>
        <authorList>
            <person name="Jiang S."/>
            <person name="Liu Z.W."/>
            <person name="Du Z.J."/>
        </authorList>
    </citation>
    <scope>NUCLEOTIDE SEQUENCE [LARGE SCALE GENOMIC DNA]</scope>
    <source>
        <strain evidence="6 7">F7233</strain>
    </source>
</reference>
<comment type="cofactor">
    <cofactor evidence="4">
        <name>Mn(2+)</name>
        <dbReference type="ChEBI" id="CHEBI:29035"/>
    </cofactor>
    <text evidence="4">Binds 2 manganese ions per subunit.</text>
</comment>
<dbReference type="EMBL" id="JACFXV010000067">
    <property type="protein sequence ID" value="MBA5779319.1"/>
    <property type="molecule type" value="Genomic_DNA"/>
</dbReference>
<comment type="caution">
    <text evidence="6">The sequence shown here is derived from an EMBL/GenBank/DDBJ whole genome shotgun (WGS) entry which is preliminary data.</text>
</comment>
<dbReference type="EC" id="3.5.3.11" evidence="6"/>
<dbReference type="PROSITE" id="PS01053">
    <property type="entry name" value="ARGINASE_1"/>
    <property type="match status" value="1"/>
</dbReference>
<dbReference type="PIRSF" id="PIRSF036979">
    <property type="entry name" value="Arginase"/>
    <property type="match status" value="1"/>
</dbReference>
<dbReference type="PANTHER" id="PTHR11358:SF26">
    <property type="entry name" value="GUANIDINO ACID HYDROLASE, MITOCHONDRIAL"/>
    <property type="match status" value="1"/>
</dbReference>
<dbReference type="Proteomes" id="UP000541109">
    <property type="component" value="Unassembled WGS sequence"/>
</dbReference>
<feature type="binding site" evidence="4">
    <location>
        <position position="162"/>
    </location>
    <ligand>
        <name>Mn(2+)</name>
        <dbReference type="ChEBI" id="CHEBI:29035"/>
        <label>1</label>
    </ligand>
</feature>
<feature type="binding site" evidence="4">
    <location>
        <position position="244"/>
    </location>
    <ligand>
        <name>Mn(2+)</name>
        <dbReference type="ChEBI" id="CHEBI:29035"/>
        <label>1</label>
    </ligand>
</feature>
<dbReference type="NCBIfam" id="TIGR01230">
    <property type="entry name" value="agmatinase"/>
    <property type="match status" value="1"/>
</dbReference>
<evidence type="ECO:0000313" key="7">
    <source>
        <dbReference type="Proteomes" id="UP000541109"/>
    </source>
</evidence>
<gene>
    <name evidence="6" type="primary">speB</name>
    <name evidence="6" type="ORF">H2509_19490</name>
</gene>
<keyword evidence="3 5" id="KW-0378">Hydrolase</keyword>
<evidence type="ECO:0000256" key="4">
    <source>
        <dbReference type="PIRSR" id="PIRSR036979-1"/>
    </source>
</evidence>
<dbReference type="SUPFAM" id="SSF52768">
    <property type="entry name" value="Arginase/deacetylase"/>
    <property type="match status" value="1"/>
</dbReference>
<keyword evidence="2 4" id="KW-0479">Metal-binding</keyword>
<evidence type="ECO:0000256" key="1">
    <source>
        <dbReference type="ARBA" id="ARBA00009227"/>
    </source>
</evidence>